<keyword evidence="11" id="KW-0997">Cell inner membrane</keyword>
<keyword evidence="4 11" id="KW-1003">Cell membrane</keyword>
<comment type="pathway">
    <text evidence="2 11">Glycan biosynthesis; alginate biosynthesis.</text>
</comment>
<dbReference type="PANTHER" id="PTHR13285:SF23">
    <property type="entry name" value="TEICHOIC ACID D-ALANYLTRANSFERASE"/>
    <property type="match status" value="1"/>
</dbReference>
<dbReference type="Pfam" id="PF03062">
    <property type="entry name" value="MBOAT"/>
    <property type="match status" value="1"/>
</dbReference>
<feature type="transmembrane region" description="Helical" evidence="12">
    <location>
        <begin position="79"/>
        <end position="95"/>
    </location>
</feature>
<feature type="transmembrane region" description="Helical" evidence="12">
    <location>
        <begin position="371"/>
        <end position="394"/>
    </location>
</feature>
<dbReference type="Proteomes" id="UP000201728">
    <property type="component" value="Chromosome"/>
</dbReference>
<feature type="transmembrane region" description="Helical" evidence="12">
    <location>
        <begin position="187"/>
        <end position="203"/>
    </location>
</feature>
<feature type="transmembrane region" description="Helical" evidence="12">
    <location>
        <begin position="415"/>
        <end position="445"/>
    </location>
</feature>
<dbReference type="InterPro" id="IPR004299">
    <property type="entry name" value="MBOAT_fam"/>
</dbReference>
<feature type="transmembrane region" description="Helical" evidence="12">
    <location>
        <begin position="52"/>
        <end position="69"/>
    </location>
</feature>
<evidence type="ECO:0000256" key="6">
    <source>
        <dbReference type="ARBA" id="ARBA00022692"/>
    </source>
</evidence>
<dbReference type="GO" id="GO:0042121">
    <property type="term" value="P:alginic acid biosynthetic process"/>
    <property type="evidence" value="ECO:0007669"/>
    <property type="project" value="UniProtKB-UniRule"/>
</dbReference>
<proteinExistence type="inferred from homology"/>
<feature type="transmembrane region" description="Helical" evidence="12">
    <location>
        <begin position="148"/>
        <end position="167"/>
    </location>
</feature>
<name>A0A222P6I8_9GAMM</name>
<reference evidence="14" key="1">
    <citation type="submission" date="2016-07" db="EMBL/GenBank/DDBJ databases">
        <authorList>
            <person name="Florea S."/>
            <person name="Webb J.S."/>
            <person name="Jaromczyk J."/>
            <person name="Schardl C.L."/>
        </authorList>
    </citation>
    <scope>NUCLEOTIDE SEQUENCE [LARGE SCALE GENOMIC DNA]</scope>
    <source>
        <strain evidence="14">CDC-D5610</strain>
    </source>
</reference>
<keyword evidence="6 11" id="KW-0812">Transmembrane</keyword>
<evidence type="ECO:0000256" key="8">
    <source>
        <dbReference type="ARBA" id="ARBA00022989"/>
    </source>
</evidence>
<dbReference type="OrthoDB" id="139172at2"/>
<keyword evidence="10 11" id="KW-0012">Acyltransferase</keyword>
<dbReference type="InterPro" id="IPR024194">
    <property type="entry name" value="Ac/AlaTfrase_AlgI/DltB"/>
</dbReference>
<keyword evidence="7 11" id="KW-0016">Alginate biosynthesis</keyword>
<evidence type="ECO:0000256" key="10">
    <source>
        <dbReference type="ARBA" id="ARBA00023315"/>
    </source>
</evidence>
<feature type="transmembrane region" description="Helical" evidence="12">
    <location>
        <begin position="28"/>
        <end position="46"/>
    </location>
</feature>
<evidence type="ECO:0000256" key="11">
    <source>
        <dbReference type="PIRNR" id="PIRNR016636"/>
    </source>
</evidence>
<accession>A0A222P6I8</accession>
<dbReference type="GO" id="GO:0016746">
    <property type="term" value="F:acyltransferase activity"/>
    <property type="evidence" value="ECO:0007669"/>
    <property type="project" value="UniProtKB-KW"/>
</dbReference>
<keyword evidence="8 12" id="KW-1133">Transmembrane helix</keyword>
<dbReference type="PIRSF" id="PIRSF016636">
    <property type="entry name" value="AlgI_DltB"/>
    <property type="match status" value="1"/>
</dbReference>
<evidence type="ECO:0000256" key="12">
    <source>
        <dbReference type="SAM" id="Phobius"/>
    </source>
</evidence>
<dbReference type="InterPro" id="IPR028362">
    <property type="entry name" value="AlgI"/>
</dbReference>
<dbReference type="AlphaFoldDB" id="A0A222P6I8"/>
<feature type="transmembrane region" description="Helical" evidence="12">
    <location>
        <begin position="6"/>
        <end position="23"/>
    </location>
</feature>
<evidence type="ECO:0000256" key="1">
    <source>
        <dbReference type="ARBA" id="ARBA00004651"/>
    </source>
</evidence>
<gene>
    <name evidence="13" type="primary">patA</name>
    <name evidence="13" type="ORF">clem_14620</name>
</gene>
<dbReference type="InterPro" id="IPR051085">
    <property type="entry name" value="MB_O-acyltransferase"/>
</dbReference>
<dbReference type="PANTHER" id="PTHR13285">
    <property type="entry name" value="ACYLTRANSFERASE"/>
    <property type="match status" value="1"/>
</dbReference>
<dbReference type="EC" id="2.3.1.-" evidence="11"/>
<organism evidence="13 14">
    <name type="scientific">Legionella clemsonensis</name>
    <dbReference type="NCBI Taxonomy" id="1867846"/>
    <lineage>
        <taxon>Bacteria</taxon>
        <taxon>Pseudomonadati</taxon>
        <taxon>Pseudomonadota</taxon>
        <taxon>Gammaproteobacteria</taxon>
        <taxon>Legionellales</taxon>
        <taxon>Legionellaceae</taxon>
        <taxon>Legionella</taxon>
    </lineage>
</organism>
<evidence type="ECO:0000313" key="14">
    <source>
        <dbReference type="Proteomes" id="UP000201728"/>
    </source>
</evidence>
<evidence type="ECO:0000256" key="2">
    <source>
        <dbReference type="ARBA" id="ARBA00005182"/>
    </source>
</evidence>
<evidence type="ECO:0000256" key="5">
    <source>
        <dbReference type="ARBA" id="ARBA00022679"/>
    </source>
</evidence>
<evidence type="ECO:0000256" key="9">
    <source>
        <dbReference type="ARBA" id="ARBA00023136"/>
    </source>
</evidence>
<keyword evidence="5 11" id="KW-0808">Transferase</keyword>
<evidence type="ECO:0000256" key="4">
    <source>
        <dbReference type="ARBA" id="ARBA00022475"/>
    </source>
</evidence>
<protein>
    <recommendedName>
        <fullName evidence="11">Probable alginate O-acetylase</fullName>
        <ecNumber evidence="11">2.3.1.-</ecNumber>
    </recommendedName>
</protein>
<dbReference type="GO" id="GO:0005886">
    <property type="term" value="C:plasma membrane"/>
    <property type="evidence" value="ECO:0007669"/>
    <property type="project" value="UniProtKB-SubCell"/>
</dbReference>
<feature type="transmembrane region" description="Helical" evidence="12">
    <location>
        <begin position="485"/>
        <end position="510"/>
    </location>
</feature>
<feature type="transmembrane region" description="Helical" evidence="12">
    <location>
        <begin position="314"/>
        <end position="340"/>
    </location>
</feature>
<comment type="subcellular location">
    <subcellularLocation>
        <location evidence="11">Cell inner membrane</location>
    </subcellularLocation>
    <subcellularLocation>
        <location evidence="1">Cell membrane</location>
        <topology evidence="1">Multi-pass membrane protein</topology>
    </subcellularLocation>
</comment>
<dbReference type="EMBL" id="CP016397">
    <property type="protein sequence ID" value="ASQ47449.1"/>
    <property type="molecule type" value="Genomic_DNA"/>
</dbReference>
<evidence type="ECO:0000256" key="7">
    <source>
        <dbReference type="ARBA" id="ARBA00022841"/>
    </source>
</evidence>
<evidence type="ECO:0000256" key="3">
    <source>
        <dbReference type="ARBA" id="ARBA00010323"/>
    </source>
</evidence>
<dbReference type="PIRSF" id="PIRSF500217">
    <property type="entry name" value="AlgI"/>
    <property type="match status" value="1"/>
</dbReference>
<sequence length="512" mass="58862">MLFNSYTFLFAYLPLTVLMSYFLMRFYAIAVVPWLLFASLVFYGWWNPRYLTLLLLSILFNFLIAKCIVHTDSVSRKKIALLIGIIGNLSTLFYFKYTNFFLQNANALLNSNFNFYNIILPLGISFFTFTQMAFLIDAYHKKVDEVKLFNYSLFVTYFPHLIAGPIIHHSDVMPQFKRILQSKDSPMMRYFIIGLSIFAIGLFKKVCIADMLAPKVDTIFQIPGRGYDISMLDAWTGALGYTFQLYFDFSGYSDMAIGLSYMLGIKLPINFFSPYKAINIIDFWRRWHMTLSRFFRDYLYIPLGGSRRGAVRKYVNLFIVMVIVGFWHGAGWTFILWGIYHGLLLILNHGWHALKSMFPLKLKTIIQLKPIALLLNFISGAVTFFCVVLGWVMFRANDLATAKSFYAGMFHYHRYYYGSLGLLTALNYVFFGLFILGCAIIAFVLPNNIELMKSTGAVLDSKSLNPPHFGVLSANRYTWSPSLGYGLLIGVMIYFALTGIANTPSSFLYFNF</sequence>
<evidence type="ECO:0000313" key="13">
    <source>
        <dbReference type="EMBL" id="ASQ47449.1"/>
    </source>
</evidence>
<dbReference type="KEGG" id="lcd:clem_14620"/>
<keyword evidence="9 11" id="KW-0472">Membrane</keyword>
<comment type="similarity">
    <text evidence="3 11">Belongs to the membrane-bound acyltransferase family.</text>
</comment>
<feature type="transmembrane region" description="Helical" evidence="12">
    <location>
        <begin position="115"/>
        <end position="136"/>
    </location>
</feature>
<keyword evidence="14" id="KW-1185">Reference proteome</keyword>
<dbReference type="UniPathway" id="UPA00286"/>